<proteinExistence type="predicted"/>
<dbReference type="Proteomes" id="UP000574390">
    <property type="component" value="Unassembled WGS sequence"/>
</dbReference>
<dbReference type="EMBL" id="JABANM010020834">
    <property type="protein sequence ID" value="KAF4722179.1"/>
    <property type="molecule type" value="Genomic_DNA"/>
</dbReference>
<feature type="non-terminal residue" evidence="1">
    <location>
        <position position="110"/>
    </location>
</feature>
<dbReference type="AlphaFoldDB" id="A0A7J6RN44"/>
<organism evidence="1 2">
    <name type="scientific">Perkinsus olseni</name>
    <name type="common">Perkinsus atlanticus</name>
    <dbReference type="NCBI Taxonomy" id="32597"/>
    <lineage>
        <taxon>Eukaryota</taxon>
        <taxon>Sar</taxon>
        <taxon>Alveolata</taxon>
        <taxon>Perkinsozoa</taxon>
        <taxon>Perkinsea</taxon>
        <taxon>Perkinsida</taxon>
        <taxon>Perkinsidae</taxon>
        <taxon>Perkinsus</taxon>
    </lineage>
</organism>
<comment type="caution">
    <text evidence="1">The sequence shown here is derived from an EMBL/GenBank/DDBJ whole genome shotgun (WGS) entry which is preliminary data.</text>
</comment>
<evidence type="ECO:0000313" key="2">
    <source>
        <dbReference type="Proteomes" id="UP000574390"/>
    </source>
</evidence>
<evidence type="ECO:0000313" key="1">
    <source>
        <dbReference type="EMBL" id="KAF4722179.1"/>
    </source>
</evidence>
<sequence length="110" mass="12080">LHQIPPMAAKQILIGALATAVFISNLPVGNALGALAPGVEDFPPLLEWELDPQWTDDGIVGYKSYCSYGSGEVNDYDWPELKVGVEEEYIWTNSIDCPGTIAREGFWSCF</sequence>
<gene>
    <name evidence="1" type="ORF">FOZ62_007788</name>
</gene>
<protein>
    <submittedName>
        <fullName evidence="1">Uncharacterized protein</fullName>
    </submittedName>
</protein>
<accession>A0A7J6RN44</accession>
<reference evidence="1 2" key="1">
    <citation type="submission" date="2020-04" db="EMBL/GenBank/DDBJ databases">
        <title>Perkinsus olseni comparative genomics.</title>
        <authorList>
            <person name="Bogema D.R."/>
        </authorList>
    </citation>
    <scope>NUCLEOTIDE SEQUENCE [LARGE SCALE GENOMIC DNA]</scope>
    <source>
        <strain evidence="1">ATCC PRA-205</strain>
    </source>
</reference>
<name>A0A7J6RN44_PEROL</name>